<dbReference type="GO" id="GO:0003677">
    <property type="term" value="F:DNA binding"/>
    <property type="evidence" value="ECO:0007669"/>
    <property type="project" value="UniProtKB-KW"/>
</dbReference>
<keyword evidence="4" id="KW-0804">Transcription</keyword>
<dbReference type="SUPFAM" id="SSF46785">
    <property type="entry name" value="Winged helix' DNA-binding domain"/>
    <property type="match status" value="1"/>
</dbReference>
<evidence type="ECO:0000256" key="1">
    <source>
        <dbReference type="ARBA" id="ARBA00011046"/>
    </source>
</evidence>
<organism evidence="5 6">
    <name type="scientific">Paenibacillus antarcticus</name>
    <dbReference type="NCBI Taxonomy" id="253703"/>
    <lineage>
        <taxon>Bacteria</taxon>
        <taxon>Bacillati</taxon>
        <taxon>Bacillota</taxon>
        <taxon>Bacilli</taxon>
        <taxon>Bacillales</taxon>
        <taxon>Paenibacillaceae</taxon>
        <taxon>Paenibacillus</taxon>
    </lineage>
</organism>
<evidence type="ECO:0000256" key="3">
    <source>
        <dbReference type="ARBA" id="ARBA00023125"/>
    </source>
</evidence>
<dbReference type="PIRSF" id="PIRSF019455">
    <property type="entry name" value="CopR_AtkY"/>
    <property type="match status" value="1"/>
</dbReference>
<dbReference type="InterPro" id="IPR036388">
    <property type="entry name" value="WH-like_DNA-bd_sf"/>
</dbReference>
<dbReference type="Gene3D" id="1.10.10.10">
    <property type="entry name" value="Winged helix-like DNA-binding domain superfamily/Winged helix DNA-binding domain"/>
    <property type="match status" value="1"/>
</dbReference>
<comment type="similarity">
    <text evidence="1">Belongs to the BlaI transcriptional regulatory family.</text>
</comment>
<reference evidence="5 6" key="1">
    <citation type="submission" date="2016-03" db="EMBL/GenBank/DDBJ databases">
        <title>Draft genome sequence of Paenibacillus antarcticus CECT 5836.</title>
        <authorList>
            <person name="Shin S.-K."/>
            <person name="Yi H."/>
        </authorList>
    </citation>
    <scope>NUCLEOTIDE SEQUENCE [LARGE SCALE GENOMIC DNA]</scope>
    <source>
        <strain evidence="5 6">CECT 5836</strain>
    </source>
</reference>
<sequence>MVVKLFDSELNIMEILWRDGDTAAKRIAEITKEKIGWSKTTTYTIIKRCLDKGAIERREPNFVCHALVTREQAQEHETTELINKMYDGVPDRLIASLLGQKRLSTEEISRLKRLIDSME</sequence>
<evidence type="ECO:0000256" key="2">
    <source>
        <dbReference type="ARBA" id="ARBA00023015"/>
    </source>
</evidence>
<keyword evidence="2" id="KW-0805">Transcription regulation</keyword>
<gene>
    <name evidence="5" type="ORF">PBAT_15420</name>
</gene>
<keyword evidence="6" id="KW-1185">Reference proteome</keyword>
<name>A0A168MGL2_9BACL</name>
<proteinExistence type="inferred from homology"/>
<dbReference type="InterPro" id="IPR005650">
    <property type="entry name" value="BlaI_family"/>
</dbReference>
<evidence type="ECO:0000313" key="6">
    <source>
        <dbReference type="Proteomes" id="UP000077355"/>
    </source>
</evidence>
<accession>A0A168MGL2</accession>
<dbReference type="Gene3D" id="1.10.4040.10">
    <property type="entry name" value="Penicillinase repressor domain"/>
    <property type="match status" value="1"/>
</dbReference>
<comment type="caution">
    <text evidence="5">The sequence shown here is derived from an EMBL/GenBank/DDBJ whole genome shotgun (WGS) entry which is preliminary data.</text>
</comment>
<dbReference type="AlphaFoldDB" id="A0A168MGL2"/>
<dbReference type="EMBL" id="LVJI01000020">
    <property type="protein sequence ID" value="OAB44651.1"/>
    <property type="molecule type" value="Genomic_DNA"/>
</dbReference>
<dbReference type="GO" id="GO:0045892">
    <property type="term" value="P:negative regulation of DNA-templated transcription"/>
    <property type="evidence" value="ECO:0007669"/>
    <property type="project" value="InterPro"/>
</dbReference>
<evidence type="ECO:0000313" key="5">
    <source>
        <dbReference type="EMBL" id="OAB44651.1"/>
    </source>
</evidence>
<dbReference type="Pfam" id="PF03965">
    <property type="entry name" value="Penicillinase_R"/>
    <property type="match status" value="1"/>
</dbReference>
<keyword evidence="3" id="KW-0238">DNA-binding</keyword>
<dbReference type="OrthoDB" id="9795583at2"/>
<dbReference type="InterPro" id="IPR036390">
    <property type="entry name" value="WH_DNA-bd_sf"/>
</dbReference>
<dbReference type="Proteomes" id="UP000077355">
    <property type="component" value="Unassembled WGS sequence"/>
</dbReference>
<evidence type="ECO:0000256" key="4">
    <source>
        <dbReference type="ARBA" id="ARBA00023163"/>
    </source>
</evidence>
<protein>
    <submittedName>
        <fullName evidence="5">BlaI family transcriptional regulator</fullName>
    </submittedName>
</protein>
<dbReference type="RefSeq" id="WP_068650854.1">
    <property type="nucleotide sequence ID" value="NZ_CP043611.1"/>
</dbReference>